<organism evidence="2 3">
    <name type="scientific">Cladonia borealis</name>
    <dbReference type="NCBI Taxonomy" id="184061"/>
    <lineage>
        <taxon>Eukaryota</taxon>
        <taxon>Fungi</taxon>
        <taxon>Dikarya</taxon>
        <taxon>Ascomycota</taxon>
        <taxon>Pezizomycotina</taxon>
        <taxon>Lecanoromycetes</taxon>
        <taxon>OSLEUM clade</taxon>
        <taxon>Lecanoromycetidae</taxon>
        <taxon>Lecanorales</taxon>
        <taxon>Lecanorineae</taxon>
        <taxon>Cladoniaceae</taxon>
        <taxon>Cladonia</taxon>
    </lineage>
</organism>
<dbReference type="Proteomes" id="UP001166286">
    <property type="component" value="Unassembled WGS sequence"/>
</dbReference>
<gene>
    <name evidence="2" type="ORF">JMJ35_003174</name>
</gene>
<dbReference type="EMBL" id="JAFEKC020000005">
    <property type="protein sequence ID" value="KAK0514557.1"/>
    <property type="molecule type" value="Genomic_DNA"/>
</dbReference>
<comment type="caution">
    <text evidence="2">The sequence shown here is derived from an EMBL/GenBank/DDBJ whole genome shotgun (WGS) entry which is preliminary data.</text>
</comment>
<protein>
    <submittedName>
        <fullName evidence="2">Uncharacterized protein</fullName>
    </submittedName>
</protein>
<keyword evidence="3" id="KW-1185">Reference proteome</keyword>
<reference evidence="2" key="1">
    <citation type="submission" date="2023-03" db="EMBL/GenBank/DDBJ databases">
        <title>Complete genome of Cladonia borealis.</title>
        <authorList>
            <person name="Park H."/>
        </authorList>
    </citation>
    <scope>NUCLEOTIDE SEQUENCE</scope>
    <source>
        <strain evidence="2">ANT050790</strain>
    </source>
</reference>
<evidence type="ECO:0000313" key="3">
    <source>
        <dbReference type="Proteomes" id="UP001166286"/>
    </source>
</evidence>
<accession>A0AA39V3K4</accession>
<proteinExistence type="predicted"/>
<name>A0AA39V3K4_9LECA</name>
<evidence type="ECO:0000313" key="2">
    <source>
        <dbReference type="EMBL" id="KAK0514557.1"/>
    </source>
</evidence>
<feature type="region of interest" description="Disordered" evidence="1">
    <location>
        <begin position="51"/>
        <end position="74"/>
    </location>
</feature>
<feature type="compositionally biased region" description="Polar residues" evidence="1">
    <location>
        <begin position="65"/>
        <end position="74"/>
    </location>
</feature>
<sequence>MAAEQMTTPSFQAEESELLPPSPVLYTIIPSIIRNRLFPLRKSVSEYTLRSQTQSSIIHRRTESTEPSSHSTNMDLAVLPHMGSKYAQHGSSLLQAALSESEHSDPQSQAFSRQLYMSSLTYLLRGLPSDLTSQELGHLRLALPQDLQEPRSSYSAIEPEHQTSSSSNLVHRGVSTAIILLCLLLRLVMPYIRYFLAVAHDYERTHHVAEKALALGVGAADTAGRRSLEILGTAAENKIMVGAVQYCVEGICGGLTEGLGVGMKAIEERRDR</sequence>
<evidence type="ECO:0000256" key="1">
    <source>
        <dbReference type="SAM" id="MobiDB-lite"/>
    </source>
</evidence>
<dbReference type="AlphaFoldDB" id="A0AA39V3K4"/>